<dbReference type="Pfam" id="PF19328">
    <property type="entry name" value="DAP_DH_C"/>
    <property type="match status" value="1"/>
</dbReference>
<dbReference type="RefSeq" id="WP_185692591.1">
    <property type="nucleotide sequence ID" value="NZ_JACHVA010000079.1"/>
</dbReference>
<evidence type="ECO:0000313" key="2">
    <source>
        <dbReference type="EMBL" id="MBC2601889.1"/>
    </source>
</evidence>
<sequence>MNINKRIKVAQFGLGPIGISSLRLLARKSWVEVVGGIDIRPELIGRSLGEITGDLSSFPEAKVYESFAALLASTEVDAIVHTAGSKAEQSFAQIRPMLEHGIAVVSSCEELLFPALRAPETTQEIDELCQTTGGRVLGTGVNPGYVLDVLPICLSGVCASVKGVYGERVVDASTRRQPLQKKVGSGMDPEEFRSLASQGKAGHAGFQESLALIANSLGWKIGMISETIDPVIADHDIETAYFSVETGQTAGLHQVVQAETAEGFWIHLDLKMYLDAENPHDMIRLDSSPSIEATIPGGVAGDLATVAALVNAIPSLLNAKPGVRLMTDLSVPHCRESLGMEPALEAESAL</sequence>
<dbReference type="CDD" id="cd24146">
    <property type="entry name" value="nat-AmDH_N_like"/>
    <property type="match status" value="1"/>
</dbReference>
<proteinExistence type="predicted"/>
<gene>
    <name evidence="2" type="ORF">H5P30_08865</name>
</gene>
<organism evidence="2 3">
    <name type="scientific">Puniceicoccus vermicola</name>
    <dbReference type="NCBI Taxonomy" id="388746"/>
    <lineage>
        <taxon>Bacteria</taxon>
        <taxon>Pseudomonadati</taxon>
        <taxon>Verrucomicrobiota</taxon>
        <taxon>Opitutia</taxon>
        <taxon>Puniceicoccales</taxon>
        <taxon>Puniceicoccaceae</taxon>
        <taxon>Puniceicoccus</taxon>
    </lineage>
</organism>
<feature type="domain" description="2,4-diaminopentanoate dehydrogenase C-terminal" evidence="1">
    <location>
        <begin position="145"/>
        <end position="334"/>
    </location>
</feature>
<dbReference type="EMBL" id="JACHVA010000079">
    <property type="protein sequence ID" value="MBC2601889.1"/>
    <property type="molecule type" value="Genomic_DNA"/>
</dbReference>
<evidence type="ECO:0000313" key="3">
    <source>
        <dbReference type="Proteomes" id="UP000525652"/>
    </source>
</evidence>
<dbReference type="Proteomes" id="UP000525652">
    <property type="component" value="Unassembled WGS sequence"/>
</dbReference>
<name>A0A7X1AXT8_9BACT</name>
<reference evidence="2 3" key="1">
    <citation type="submission" date="2020-07" db="EMBL/GenBank/DDBJ databases">
        <authorList>
            <person name="Feng X."/>
        </authorList>
    </citation>
    <scope>NUCLEOTIDE SEQUENCE [LARGE SCALE GENOMIC DNA]</scope>
    <source>
        <strain evidence="2 3">JCM14086</strain>
    </source>
</reference>
<accession>A0A7X1AXT8</accession>
<dbReference type="InterPro" id="IPR045760">
    <property type="entry name" value="DAP_DH_C"/>
</dbReference>
<evidence type="ECO:0000259" key="1">
    <source>
        <dbReference type="Pfam" id="PF19328"/>
    </source>
</evidence>
<comment type="caution">
    <text evidence="2">The sequence shown here is derived from an EMBL/GenBank/DDBJ whole genome shotgun (WGS) entry which is preliminary data.</text>
</comment>
<dbReference type="InterPro" id="IPR036291">
    <property type="entry name" value="NAD(P)-bd_dom_sf"/>
</dbReference>
<dbReference type="AlphaFoldDB" id="A0A7X1AXT8"/>
<dbReference type="SUPFAM" id="SSF51735">
    <property type="entry name" value="NAD(P)-binding Rossmann-fold domains"/>
    <property type="match status" value="1"/>
</dbReference>
<protein>
    <recommendedName>
        <fullName evidence="1">2,4-diaminopentanoate dehydrogenase C-terminal domain-containing protein</fullName>
    </recommendedName>
</protein>
<keyword evidence="3" id="KW-1185">Reference proteome</keyword>
<dbReference type="Gene3D" id="3.40.50.720">
    <property type="entry name" value="NAD(P)-binding Rossmann-like Domain"/>
    <property type="match status" value="1"/>
</dbReference>